<dbReference type="AlphaFoldDB" id="A0AAJ6B529"/>
<dbReference type="SUPFAM" id="SSF56935">
    <property type="entry name" value="Porins"/>
    <property type="match status" value="1"/>
</dbReference>
<sequence length="418" mass="47156">MNKTITKAKKIVVLLFIGCLLLAGQVQAQLIKYESKDSLNGKPKISSFLIGRLKLNGIYDISGNLHGNSSFLIHENDVFGRNKPAFWVDMRQSQLRFATTTQLPNGKEIKAMLEGDFEGGPNRTSLFRLRQAWIKYAHFTLGQNWSTFGDPDLWPASLLDWDGPTGMVLSRRIQLNYRNKFSEKGRAGYELAIEQMEPRRLFDYTANVDFGVDYAPRRIPDVIGALRYDYDNGGFLKVAGIYRNIGYDSKNVQAADPGFNYRTANGWGFTGMASIFFNKKSGLVNNLQAQWNIGKGISDYFLAIGGSGLDGFANEDGQGILNLLDVHSGFVSYQRFWTAKFHTMVIASYNHFSGGLGTVAPWNEMTNYHFTLNLSYNLLDNLMIGFEPQIGYKELKMDRDITKGKNAVRINFGMLYNF</sequence>
<accession>A0AAJ6B529</accession>
<evidence type="ECO:0000313" key="3">
    <source>
        <dbReference type="Proteomes" id="UP001214530"/>
    </source>
</evidence>
<name>A0AAJ6B529_9SPHI</name>
<gene>
    <name evidence="2" type="ORF">P0Y49_13155</name>
</gene>
<evidence type="ECO:0000313" key="2">
    <source>
        <dbReference type="EMBL" id="WEK17745.1"/>
    </source>
</evidence>
<feature type="chain" id="PRO_5042592525" evidence="1">
    <location>
        <begin position="29"/>
        <end position="418"/>
    </location>
</feature>
<keyword evidence="1" id="KW-0732">Signal</keyword>
<proteinExistence type="predicted"/>
<reference evidence="2" key="1">
    <citation type="submission" date="2023-03" db="EMBL/GenBank/DDBJ databases">
        <title>Andean soil-derived lignocellulolytic bacterial consortium as a source of novel taxa and putative plastic-active enzymes.</title>
        <authorList>
            <person name="Diaz-Garcia L."/>
            <person name="Chuvochina M."/>
            <person name="Feuerriegel G."/>
            <person name="Bunk B."/>
            <person name="Sproer C."/>
            <person name="Streit W.R."/>
            <person name="Rodriguez L.M."/>
            <person name="Overmann J."/>
            <person name="Jimenez D.J."/>
        </authorList>
    </citation>
    <scope>NUCLEOTIDE SEQUENCE</scope>
    <source>
        <strain evidence="2">MAG 3858</strain>
    </source>
</reference>
<dbReference type="EMBL" id="CP119313">
    <property type="protein sequence ID" value="WEK17745.1"/>
    <property type="molecule type" value="Genomic_DNA"/>
</dbReference>
<evidence type="ECO:0000256" key="1">
    <source>
        <dbReference type="SAM" id="SignalP"/>
    </source>
</evidence>
<organism evidence="2 3">
    <name type="scientific">Candidatus Pedobacter colombiensis</name>
    <dbReference type="NCBI Taxonomy" id="3121371"/>
    <lineage>
        <taxon>Bacteria</taxon>
        <taxon>Pseudomonadati</taxon>
        <taxon>Bacteroidota</taxon>
        <taxon>Sphingobacteriia</taxon>
        <taxon>Sphingobacteriales</taxon>
        <taxon>Sphingobacteriaceae</taxon>
        <taxon>Pedobacter</taxon>
    </lineage>
</organism>
<feature type="signal peptide" evidence="1">
    <location>
        <begin position="1"/>
        <end position="28"/>
    </location>
</feature>
<dbReference type="Proteomes" id="UP001214530">
    <property type="component" value="Chromosome"/>
</dbReference>
<protein>
    <submittedName>
        <fullName evidence="2">Porin</fullName>
    </submittedName>
</protein>